<gene>
    <name evidence="2" type="ORF">DI09_8p250</name>
</gene>
<proteinExistence type="inferred from homology"/>
<dbReference type="Gene3D" id="3.90.830.10">
    <property type="entry name" value="Syntaxin Binding Protein 1, Chain A, domain 2"/>
    <property type="match status" value="1"/>
</dbReference>
<evidence type="ECO:0008006" key="4">
    <source>
        <dbReference type="Google" id="ProtNLM"/>
    </source>
</evidence>
<dbReference type="EMBL" id="JMKJ01000601">
    <property type="protein sequence ID" value="KGG50086.1"/>
    <property type="molecule type" value="Genomic_DNA"/>
</dbReference>
<reference evidence="2 3" key="1">
    <citation type="submission" date="2014-04" db="EMBL/GenBank/DDBJ databases">
        <title>A new species of microsporidia sheds light on the evolution of extreme parasitism.</title>
        <authorList>
            <person name="Haag K.L."/>
            <person name="James T.Y."/>
            <person name="Larsson R."/>
            <person name="Schaer T.M."/>
            <person name="Refardt D."/>
            <person name="Pombert J.-F."/>
            <person name="Ebert D."/>
        </authorList>
    </citation>
    <scope>NUCLEOTIDE SEQUENCE [LARGE SCALE GENOMIC DNA]</scope>
    <source>
        <strain evidence="2 3">UGP3</strain>
        <tissue evidence="2">Spores</tissue>
    </source>
</reference>
<dbReference type="RefSeq" id="XP_013236513.1">
    <property type="nucleotide sequence ID" value="XM_013381059.1"/>
</dbReference>
<name>A0A098VQR7_9MICR</name>
<evidence type="ECO:0000313" key="2">
    <source>
        <dbReference type="EMBL" id="KGG50086.1"/>
    </source>
</evidence>
<dbReference type="InterPro" id="IPR027482">
    <property type="entry name" value="Sec1-like_dom2"/>
</dbReference>
<dbReference type="GeneID" id="25261025"/>
<dbReference type="Gene3D" id="1.25.40.60">
    <property type="match status" value="1"/>
</dbReference>
<dbReference type="Proteomes" id="UP000029725">
    <property type="component" value="Unassembled WGS sequence"/>
</dbReference>
<comment type="similarity">
    <text evidence="1">Belongs to the STXBP/unc-18/SEC1 family.</text>
</comment>
<protein>
    <recommendedName>
        <fullName evidence="4">Sec1 family protein</fullName>
    </recommendedName>
</protein>
<dbReference type="PANTHER" id="PTHR11679">
    <property type="entry name" value="VESICLE PROTEIN SORTING-ASSOCIATED"/>
    <property type="match status" value="1"/>
</dbReference>
<dbReference type="InterPro" id="IPR036045">
    <property type="entry name" value="Sec1-like_sf"/>
</dbReference>
<accession>A0A098VQR7</accession>
<dbReference type="HOGENOM" id="CLU_535370_0_0_1"/>
<dbReference type="Pfam" id="PF00995">
    <property type="entry name" value="Sec1"/>
    <property type="match status" value="1"/>
</dbReference>
<dbReference type="VEuPathDB" id="MicrosporidiaDB:DI09_8p250"/>
<dbReference type="GO" id="GO:0016192">
    <property type="term" value="P:vesicle-mediated transport"/>
    <property type="evidence" value="ECO:0007669"/>
    <property type="project" value="InterPro"/>
</dbReference>
<dbReference type="Gene3D" id="3.40.50.1910">
    <property type="match status" value="1"/>
</dbReference>
<evidence type="ECO:0000313" key="3">
    <source>
        <dbReference type="Proteomes" id="UP000029725"/>
    </source>
</evidence>
<dbReference type="InterPro" id="IPR043127">
    <property type="entry name" value="Sec-1-like_dom3a"/>
</dbReference>
<evidence type="ECO:0000256" key="1">
    <source>
        <dbReference type="ARBA" id="ARBA00009884"/>
    </source>
</evidence>
<dbReference type="AlphaFoldDB" id="A0A098VQR7"/>
<organism evidence="2 3">
    <name type="scientific">Mitosporidium daphniae</name>
    <dbReference type="NCBI Taxonomy" id="1485682"/>
    <lineage>
        <taxon>Eukaryota</taxon>
        <taxon>Fungi</taxon>
        <taxon>Fungi incertae sedis</taxon>
        <taxon>Microsporidia</taxon>
        <taxon>Mitosporidium</taxon>
    </lineage>
</organism>
<sequence>MLNDASDVEGTSDASWIILILDARTQQILAPSIDIDELRSRGVVDRLVNFISLEEDLFSLGLESSFTIMSKAIANLHDESVMKLVEDCSNGLLSVAVTFGSFIPFLLPRNGESRHLAATMRVICICQSFGPTPSIENSGLLFECKESAAKNTDLISPLRHKWSYGALVHDFFPVRLNRILSLGKEESAQLLLSWKDPIWKHASRLSFPDACTLFGDELQTYQKAYAQISGGDGDEIEPLRKALEEIPALREKKHWIDTHLLLASALLPQISQRRPDLFRELETAQPSANISLPELDPIDEGDRIRLLLVVFLSSGKDQRLLPFLIEKFSLKESASLAKALHAIVPEFTMASSLSDSTSPNATPNDIPEQKVSIFETLSTSGNVVASSRIAKMVMQGIQRISNQVLSPSGDDDALMPIIRYVDAALRGEGESRMPVTAGSSMLPKRLVVFVVGGIAYDEYQSLSAFLARNWPGIEVAIGGTSLCSSSDFLAQLYQTGGRDSETHPNATCS</sequence>
<dbReference type="InterPro" id="IPR001619">
    <property type="entry name" value="Sec1-like"/>
</dbReference>
<dbReference type="SUPFAM" id="SSF56815">
    <property type="entry name" value="Sec1/munc18-like (SM) proteins"/>
    <property type="match status" value="1"/>
</dbReference>
<comment type="caution">
    <text evidence="2">The sequence shown here is derived from an EMBL/GenBank/DDBJ whole genome shotgun (WGS) entry which is preliminary data.</text>
</comment>
<keyword evidence="3" id="KW-1185">Reference proteome</keyword>
<dbReference type="OrthoDB" id="10251230at2759"/>